<dbReference type="EMBL" id="JAVLSJ010000021">
    <property type="protein sequence ID" value="MDR9851728.1"/>
    <property type="molecule type" value="Genomic_DNA"/>
</dbReference>
<evidence type="ECO:0000313" key="1">
    <source>
        <dbReference type="EMBL" id="MDR9851728.1"/>
    </source>
</evidence>
<protein>
    <submittedName>
        <fullName evidence="1">Uncharacterized protein</fullName>
    </submittedName>
</protein>
<sequence length="140" mass="15818">MKIVQDCWDQIDTYNCQYGAHIFDGTTAKIYVNNWLSPSKELFDLFYRKNDEGFAGHCVLVFEGVKVFDFSVTIVDTDKMGNDVLQKPISCHYDGPVTRGVSKYVLEGSLHGFRSSVAITIEAQRFTLHILGENEPAEQS</sequence>
<keyword evidence="2" id="KW-1185">Reference proteome</keyword>
<comment type="caution">
    <text evidence="1">The sequence shown here is derived from an EMBL/GenBank/DDBJ whole genome shotgun (WGS) entry which is preliminary data.</text>
</comment>
<gene>
    <name evidence="1" type="ORF">RI048_26115</name>
</gene>
<reference evidence="1" key="1">
    <citation type="submission" date="2023-09" db="EMBL/GenBank/DDBJ databases">
        <title>Description of first Herbaspirillum huttiense subsp. nephrolepsisexaltata and Herbaspirillum huttiense subsp. lycopersicon.</title>
        <authorList>
            <person name="Poudel M."/>
            <person name="Sharma A."/>
            <person name="Goss E."/>
            <person name="Tapia J.H."/>
            <person name="Harmon C.M."/>
            <person name="Jones J.B."/>
        </authorList>
    </citation>
    <scope>NUCLEOTIDE SEQUENCE</scope>
    <source>
        <strain evidence="1">SE1</strain>
    </source>
</reference>
<proteinExistence type="predicted"/>
<accession>A0ABU2EU90</accession>
<dbReference type="RefSeq" id="WP_310841591.1">
    <property type="nucleotide sequence ID" value="NZ_JAVLSJ010000021.1"/>
</dbReference>
<organism evidence="1 2">
    <name type="scientific">Herbaspirillum huttiense subsp. lycopersici</name>
    <dbReference type="NCBI Taxonomy" id="3074428"/>
    <lineage>
        <taxon>Bacteria</taxon>
        <taxon>Pseudomonadati</taxon>
        <taxon>Pseudomonadota</taxon>
        <taxon>Betaproteobacteria</taxon>
        <taxon>Burkholderiales</taxon>
        <taxon>Oxalobacteraceae</taxon>
        <taxon>Herbaspirillum</taxon>
    </lineage>
</organism>
<evidence type="ECO:0000313" key="2">
    <source>
        <dbReference type="Proteomes" id="UP001246576"/>
    </source>
</evidence>
<name>A0ABU2EU90_9BURK</name>
<dbReference type="Proteomes" id="UP001246576">
    <property type="component" value="Unassembled WGS sequence"/>
</dbReference>